<feature type="domain" description="DUF6533" evidence="3">
    <location>
        <begin position="10"/>
        <end position="52"/>
    </location>
</feature>
<feature type="transmembrane region" description="Helical" evidence="2">
    <location>
        <begin position="150"/>
        <end position="174"/>
    </location>
</feature>
<comment type="caution">
    <text evidence="4">The sequence shown here is derived from an EMBL/GenBank/DDBJ whole genome shotgun (WGS) entry which is preliminary data.</text>
</comment>
<proteinExistence type="predicted"/>
<keyword evidence="2" id="KW-1133">Transmembrane helix</keyword>
<feature type="transmembrane region" description="Helical" evidence="2">
    <location>
        <begin position="105"/>
        <end position="129"/>
    </location>
</feature>
<evidence type="ECO:0000256" key="2">
    <source>
        <dbReference type="SAM" id="Phobius"/>
    </source>
</evidence>
<organism evidence="4 5">
    <name type="scientific">Mycena maculata</name>
    <dbReference type="NCBI Taxonomy" id="230809"/>
    <lineage>
        <taxon>Eukaryota</taxon>
        <taxon>Fungi</taxon>
        <taxon>Dikarya</taxon>
        <taxon>Basidiomycota</taxon>
        <taxon>Agaricomycotina</taxon>
        <taxon>Agaricomycetes</taxon>
        <taxon>Agaricomycetidae</taxon>
        <taxon>Agaricales</taxon>
        <taxon>Marasmiineae</taxon>
        <taxon>Mycenaceae</taxon>
        <taxon>Mycena</taxon>
    </lineage>
</organism>
<evidence type="ECO:0000313" key="5">
    <source>
        <dbReference type="Proteomes" id="UP001215280"/>
    </source>
</evidence>
<reference evidence="4" key="1">
    <citation type="submission" date="2023-03" db="EMBL/GenBank/DDBJ databases">
        <title>Massive genome expansion in bonnet fungi (Mycena s.s.) driven by repeated elements and novel gene families across ecological guilds.</title>
        <authorList>
            <consortium name="Lawrence Berkeley National Laboratory"/>
            <person name="Harder C.B."/>
            <person name="Miyauchi S."/>
            <person name="Viragh M."/>
            <person name="Kuo A."/>
            <person name="Thoen E."/>
            <person name="Andreopoulos B."/>
            <person name="Lu D."/>
            <person name="Skrede I."/>
            <person name="Drula E."/>
            <person name="Henrissat B."/>
            <person name="Morin E."/>
            <person name="Kohler A."/>
            <person name="Barry K."/>
            <person name="LaButti K."/>
            <person name="Morin E."/>
            <person name="Salamov A."/>
            <person name="Lipzen A."/>
            <person name="Mereny Z."/>
            <person name="Hegedus B."/>
            <person name="Baldrian P."/>
            <person name="Stursova M."/>
            <person name="Weitz H."/>
            <person name="Taylor A."/>
            <person name="Grigoriev I.V."/>
            <person name="Nagy L.G."/>
            <person name="Martin F."/>
            <person name="Kauserud H."/>
        </authorList>
    </citation>
    <scope>NUCLEOTIDE SEQUENCE</scope>
    <source>
        <strain evidence="4">CBHHK188m</strain>
    </source>
</reference>
<evidence type="ECO:0000256" key="1">
    <source>
        <dbReference type="SAM" id="MobiDB-lite"/>
    </source>
</evidence>
<dbReference type="Proteomes" id="UP001215280">
    <property type="component" value="Unassembled WGS sequence"/>
</dbReference>
<accession>A0AAD7NJP9</accession>
<dbReference type="EMBL" id="JARJLG010000039">
    <property type="protein sequence ID" value="KAJ7764026.1"/>
    <property type="molecule type" value="Genomic_DNA"/>
</dbReference>
<evidence type="ECO:0000259" key="3">
    <source>
        <dbReference type="Pfam" id="PF20151"/>
    </source>
</evidence>
<dbReference type="InterPro" id="IPR045340">
    <property type="entry name" value="DUF6533"/>
</dbReference>
<feature type="transmembrane region" description="Helical" evidence="2">
    <location>
        <begin position="6"/>
        <end position="28"/>
    </location>
</feature>
<feature type="transmembrane region" description="Helical" evidence="2">
    <location>
        <begin position="40"/>
        <end position="65"/>
    </location>
</feature>
<gene>
    <name evidence="4" type="ORF">DFH07DRAFT_1017015</name>
</gene>
<evidence type="ECO:0000313" key="4">
    <source>
        <dbReference type="EMBL" id="KAJ7764026.1"/>
    </source>
</evidence>
<keyword evidence="5" id="KW-1185">Reference proteome</keyword>
<protein>
    <recommendedName>
        <fullName evidence="3">DUF6533 domain-containing protein</fullName>
    </recommendedName>
</protein>
<keyword evidence="2" id="KW-0472">Membrane</keyword>
<feature type="compositionally biased region" description="Basic and acidic residues" evidence="1">
    <location>
        <begin position="295"/>
        <end position="305"/>
    </location>
</feature>
<keyword evidence="2" id="KW-0812">Transmembrane</keyword>
<sequence>MAPSQVYEFIAAVALLVWDHVITFGGEVHKVWSRKLSGSTLLYVLLRYGTLFEKITVLFLASWYLTPHELVFSHFGVPALSAFRNNALGKSTHVWNVAALMLRPIRIAGIIADILSEAIVITVTVCRTFGLRHSEVPIDGKTRSGLAFLLLRDGTIYFVALLVLSLADMLVLIFDHVVSISTTDYGFLIGVTHTPLQPEFATRYDYWVVPYYTPVFRTILICRFLLMLRAIFYDEDGNAGNTDMNHSIQFASRVIGRMGAPVDTTRFDDDDVEDEDIVYSQDPLRAGLEMMSESDAARPEADDKQIALQELSHIGSSGSGVEETAV</sequence>
<dbReference type="AlphaFoldDB" id="A0AAD7NJP9"/>
<name>A0AAD7NJP9_9AGAR</name>
<dbReference type="Pfam" id="PF20151">
    <property type="entry name" value="DUF6533"/>
    <property type="match status" value="1"/>
</dbReference>
<feature type="region of interest" description="Disordered" evidence="1">
    <location>
        <begin position="291"/>
        <end position="326"/>
    </location>
</feature>